<dbReference type="InterPro" id="IPR003661">
    <property type="entry name" value="HisK_dim/P_dom"/>
</dbReference>
<evidence type="ECO:0000256" key="9">
    <source>
        <dbReference type="PROSITE-ProRule" id="PRU00169"/>
    </source>
</evidence>
<feature type="domain" description="PAS" evidence="14">
    <location>
        <begin position="773"/>
        <end position="827"/>
    </location>
</feature>
<comment type="caution">
    <text evidence="17">The sequence shown here is derived from an EMBL/GenBank/DDBJ whole genome shotgun (WGS) entry which is preliminary data.</text>
</comment>
<feature type="domain" description="CBS" evidence="16">
    <location>
        <begin position="190"/>
        <end position="247"/>
    </location>
</feature>
<evidence type="ECO:0000256" key="6">
    <source>
        <dbReference type="ARBA" id="ARBA00022777"/>
    </source>
</evidence>
<dbReference type="InterPro" id="IPR046342">
    <property type="entry name" value="CBS_dom_sf"/>
</dbReference>
<keyword evidence="3 9" id="KW-0597">Phosphoprotein</keyword>
<reference evidence="17 18" key="1">
    <citation type="submission" date="2018-03" db="EMBL/GenBank/DDBJ databases">
        <title>The ancient ancestry and fast evolution of plastids.</title>
        <authorList>
            <person name="Moore K.R."/>
            <person name="Magnabosco C."/>
            <person name="Momper L."/>
            <person name="Gold D.A."/>
            <person name="Bosak T."/>
            <person name="Fournier G.P."/>
        </authorList>
    </citation>
    <scope>NUCLEOTIDE SEQUENCE [LARGE SCALE GENOMIC DNA]</scope>
    <source>
        <strain evidence="17 18">CCALA 037</strain>
    </source>
</reference>
<dbReference type="Pfam" id="PF00072">
    <property type="entry name" value="Response_reg"/>
    <property type="match status" value="1"/>
</dbReference>
<comment type="catalytic activity">
    <reaction evidence="1">
        <text>ATP + protein L-histidine = ADP + protein N-phospho-L-histidine.</text>
        <dbReference type="EC" id="2.7.13.3"/>
    </reaction>
</comment>
<dbReference type="Gene3D" id="3.30.565.10">
    <property type="entry name" value="Histidine kinase-like ATPase, C-terminal domain"/>
    <property type="match status" value="1"/>
</dbReference>
<feature type="domain" description="Histidine kinase" evidence="12">
    <location>
        <begin position="912"/>
        <end position="1142"/>
    </location>
</feature>
<dbReference type="InterPro" id="IPR035965">
    <property type="entry name" value="PAS-like_dom_sf"/>
</dbReference>
<feature type="modified residue" description="4-aspartylphosphate" evidence="9">
    <location>
        <position position="1213"/>
    </location>
</feature>
<dbReference type="SUPFAM" id="SSF55874">
    <property type="entry name" value="ATPase domain of HSP90 chaperone/DNA topoisomerase II/histidine kinase"/>
    <property type="match status" value="1"/>
</dbReference>
<dbReference type="Gene3D" id="3.40.50.2300">
    <property type="match status" value="1"/>
</dbReference>
<evidence type="ECO:0000313" key="17">
    <source>
        <dbReference type="EMBL" id="PSB58073.1"/>
    </source>
</evidence>
<dbReference type="InterPro" id="IPR003594">
    <property type="entry name" value="HATPase_dom"/>
</dbReference>
<dbReference type="CDD" id="cd00156">
    <property type="entry name" value="REC"/>
    <property type="match status" value="1"/>
</dbReference>
<feature type="domain" description="PAC" evidence="15">
    <location>
        <begin position="586"/>
        <end position="638"/>
    </location>
</feature>
<evidence type="ECO:0000256" key="7">
    <source>
        <dbReference type="ARBA" id="ARBA00022840"/>
    </source>
</evidence>
<dbReference type="AlphaFoldDB" id="A0A2T1GK29"/>
<dbReference type="InterPro" id="IPR013656">
    <property type="entry name" value="PAS_4"/>
</dbReference>
<feature type="coiled-coil region" evidence="11">
    <location>
        <begin position="321"/>
        <end position="355"/>
    </location>
</feature>
<dbReference type="InterPro" id="IPR036097">
    <property type="entry name" value="HisK_dim/P_sf"/>
</dbReference>
<feature type="domain" description="PAC" evidence="15">
    <location>
        <begin position="457"/>
        <end position="509"/>
    </location>
</feature>
<evidence type="ECO:0000256" key="11">
    <source>
        <dbReference type="SAM" id="Coils"/>
    </source>
</evidence>
<dbReference type="InterPro" id="IPR011006">
    <property type="entry name" value="CheY-like_superfamily"/>
</dbReference>
<sequence>MPPAHRQNFVKLASIFAGVAADLDNRQPAIVAPELPLIEVIALMSQAQGQTCPWPQIEPIASSTERSPATAPIQQIQWTLAARHRAVLVLNLAGSIGIITDRDLVALIASQTEIHNLTAGDIAIEISPTLHLSAQQTAISALAILQQHQIRHLPILDDGGGIIGIATPERICQILQPVNASEFRAISECMTADVVSATPTTTIGQIARLMSDRNVSSIVIVEDRQPVGIVTAGDIVTFGALAFNLERLLARSVMSTPLHCLQATDSLRSAHQLMQAQNIRRLAIVNSEGNLVGILTASDLLRAIDPWAILAEMESGQRVRLDDAARERDRLERTNRELRTELAKHERLEVELRQTCQLWERQARELAAQSDREIATPTLPQTLGSLQFLKYALDRSAIVAITDRHGTIVEVNERFCEISQYSAAELVGKTHRVINSGYHPPEFFRELWAVISSGRVWSGEIKNRAKDGSYYWVATTIVPHLDAQGRPFEYLAIRFDITNCKRAEADLQHSERRFRAIFDGTFEFMGLLDPQGNVLEANRTALAAIGANLADVIDRPFWTTPWWSHDPDLQGQLQQAIAEAATGRLVRFEAKHVLADGSSMTVDFSLSPIVDDTGRVVMLIPEGRDITEQQAALRERLQAETARQESEARFGALLSMAPVGIFQADIAGNCLFVNQQCSELMGRSVAEALGQGWVKAIHPADRAWVVSQWQGAMSTDERPQHYEFALEYRFLTPTGRVNWVATKVVAIRDERGEITSYLGTIMDLTDRKIGAQKIREQAALLNIATDAIVVRDLHSQIEFWSHGAEQIYGWSATEAIGQTTAHLFYPDALPEASVQTAFATVFERGAWQGELHKNTKSGKKVIVESRWTLVRDEAGQPRAILSVDTDITEKKLLEQQFLRAQRLESLGSLASGIAHDLNNVLTPIVGAAQLLPLTLPSLDERNRRLLNMLVESAKRGSGLVKQILTFARGMDGQHTTLQVRHILAEIVSVARQTFPKSIEISLNLPHEDLWLVNVDATQIHQVLMNLFVNARDAMSNGGTIAAKAENIVISQSESAKDGEYTKVPFQPPVGSYILISVTDTGNGMTAEVLDRIFEPFFTTKETGTGLGLSTVLGIVKAHGGTIDVESQVGRGTCFKIYLPAIDSREAEPQHTGQAIYDGKGRLVLVVDDEVAIREITKESLEAYNYRVLLASDGVEAIAIFAANYHSIAVVLVDMMMPHLDTPSTILALQQIDPAVKIAVMSGLEPDRSAIDRCGVRAILTKPFTTIEMLQMLDSI</sequence>
<evidence type="ECO:0000313" key="18">
    <source>
        <dbReference type="Proteomes" id="UP000238937"/>
    </source>
</evidence>
<dbReference type="PROSITE" id="PS50109">
    <property type="entry name" value="HIS_KIN"/>
    <property type="match status" value="1"/>
</dbReference>
<dbReference type="SMART" id="SM00091">
    <property type="entry name" value="PAS"/>
    <property type="match status" value="4"/>
</dbReference>
<dbReference type="PANTHER" id="PTHR43065">
    <property type="entry name" value="SENSOR HISTIDINE KINASE"/>
    <property type="match status" value="1"/>
</dbReference>
<evidence type="ECO:0000259" key="14">
    <source>
        <dbReference type="PROSITE" id="PS50112"/>
    </source>
</evidence>
<name>A0A2T1GK29_9CYAN</name>
<dbReference type="InterPro" id="IPR005467">
    <property type="entry name" value="His_kinase_dom"/>
</dbReference>
<dbReference type="CDD" id="cd00130">
    <property type="entry name" value="PAS"/>
    <property type="match status" value="4"/>
</dbReference>
<dbReference type="Pfam" id="PF08448">
    <property type="entry name" value="PAS_4"/>
    <property type="match status" value="2"/>
</dbReference>
<dbReference type="NCBIfam" id="TIGR00229">
    <property type="entry name" value="sensory_box"/>
    <property type="match status" value="4"/>
</dbReference>
<keyword evidence="11" id="KW-0175">Coiled coil</keyword>
<accession>A0A2T1GK29</accession>
<dbReference type="InterPro" id="IPR013655">
    <property type="entry name" value="PAS_fold_3"/>
</dbReference>
<keyword evidence="10" id="KW-0129">CBS domain</keyword>
<dbReference type="GO" id="GO:0000155">
    <property type="term" value="F:phosphorelay sensor kinase activity"/>
    <property type="evidence" value="ECO:0007669"/>
    <property type="project" value="InterPro"/>
</dbReference>
<dbReference type="Pfam" id="PF00512">
    <property type="entry name" value="HisKA"/>
    <property type="match status" value="1"/>
</dbReference>
<evidence type="ECO:0000259" key="15">
    <source>
        <dbReference type="PROSITE" id="PS50113"/>
    </source>
</evidence>
<feature type="domain" description="PAC" evidence="15">
    <location>
        <begin position="724"/>
        <end position="776"/>
    </location>
</feature>
<dbReference type="Gene3D" id="1.10.287.130">
    <property type="match status" value="1"/>
</dbReference>
<dbReference type="Pfam" id="PF02518">
    <property type="entry name" value="HATPase_c"/>
    <property type="match status" value="1"/>
</dbReference>
<dbReference type="InterPro" id="IPR000700">
    <property type="entry name" value="PAS-assoc_C"/>
</dbReference>
<evidence type="ECO:0000256" key="3">
    <source>
        <dbReference type="ARBA" id="ARBA00022553"/>
    </source>
</evidence>
<keyword evidence="8" id="KW-0902">Two-component regulatory system</keyword>
<dbReference type="SMART" id="SM00448">
    <property type="entry name" value="REC"/>
    <property type="match status" value="1"/>
</dbReference>
<keyword evidence="7" id="KW-0067">ATP-binding</keyword>
<feature type="domain" description="PAC" evidence="15">
    <location>
        <begin position="847"/>
        <end position="899"/>
    </location>
</feature>
<gene>
    <name evidence="17" type="ORF">C7B77_06130</name>
</gene>
<feature type="domain" description="PAS" evidence="14">
    <location>
        <begin position="510"/>
        <end position="555"/>
    </location>
</feature>
<feature type="domain" description="Response regulatory" evidence="13">
    <location>
        <begin position="1162"/>
        <end position="1275"/>
    </location>
</feature>
<dbReference type="Gene3D" id="3.10.580.10">
    <property type="entry name" value="CBS-domain"/>
    <property type="match status" value="2"/>
</dbReference>
<proteinExistence type="predicted"/>
<dbReference type="SUPFAM" id="SSF55785">
    <property type="entry name" value="PYP-like sensor domain (PAS domain)"/>
    <property type="match status" value="4"/>
</dbReference>
<feature type="domain" description="PAS" evidence="14">
    <location>
        <begin position="646"/>
        <end position="716"/>
    </location>
</feature>
<dbReference type="RefSeq" id="WP_106301555.1">
    <property type="nucleotide sequence ID" value="NZ_PVWO01000049.1"/>
</dbReference>
<keyword evidence="6" id="KW-0418">Kinase</keyword>
<keyword evidence="18" id="KW-1185">Reference proteome</keyword>
<dbReference type="EC" id="2.7.13.3" evidence="2"/>
<dbReference type="InterPro" id="IPR001789">
    <property type="entry name" value="Sig_transdc_resp-reg_receiver"/>
</dbReference>
<dbReference type="PROSITE" id="PS50110">
    <property type="entry name" value="RESPONSE_REGULATORY"/>
    <property type="match status" value="1"/>
</dbReference>
<dbReference type="SMART" id="SM00086">
    <property type="entry name" value="PAC"/>
    <property type="match status" value="4"/>
</dbReference>
<evidence type="ECO:0000256" key="8">
    <source>
        <dbReference type="ARBA" id="ARBA00023012"/>
    </source>
</evidence>
<dbReference type="SMART" id="SM00116">
    <property type="entry name" value="CBS"/>
    <property type="match status" value="3"/>
</dbReference>
<dbReference type="InterPro" id="IPR036890">
    <property type="entry name" value="HATPase_C_sf"/>
</dbReference>
<dbReference type="SUPFAM" id="SSF52172">
    <property type="entry name" value="CheY-like"/>
    <property type="match status" value="1"/>
</dbReference>
<evidence type="ECO:0000259" key="16">
    <source>
        <dbReference type="PROSITE" id="PS51371"/>
    </source>
</evidence>
<dbReference type="InterPro" id="IPR004358">
    <property type="entry name" value="Sig_transdc_His_kin-like_C"/>
</dbReference>
<dbReference type="InterPro" id="IPR000014">
    <property type="entry name" value="PAS"/>
</dbReference>
<dbReference type="InterPro" id="IPR000644">
    <property type="entry name" value="CBS_dom"/>
</dbReference>
<keyword evidence="4" id="KW-0808">Transferase</keyword>
<dbReference type="Proteomes" id="UP000238937">
    <property type="component" value="Unassembled WGS sequence"/>
</dbReference>
<dbReference type="Gene3D" id="3.30.450.20">
    <property type="entry name" value="PAS domain"/>
    <property type="match status" value="4"/>
</dbReference>
<evidence type="ECO:0000256" key="10">
    <source>
        <dbReference type="PROSITE-ProRule" id="PRU00703"/>
    </source>
</evidence>
<evidence type="ECO:0000256" key="5">
    <source>
        <dbReference type="ARBA" id="ARBA00022741"/>
    </source>
</evidence>
<dbReference type="CDD" id="cd00082">
    <property type="entry name" value="HisKA"/>
    <property type="match status" value="1"/>
</dbReference>
<organism evidence="17 18">
    <name type="scientific">Chamaesiphon polymorphus CCALA 037</name>
    <dbReference type="NCBI Taxonomy" id="2107692"/>
    <lineage>
        <taxon>Bacteria</taxon>
        <taxon>Bacillati</taxon>
        <taxon>Cyanobacteriota</taxon>
        <taxon>Cyanophyceae</taxon>
        <taxon>Gomontiellales</taxon>
        <taxon>Chamaesiphonaceae</taxon>
        <taxon>Chamaesiphon</taxon>
    </lineage>
</organism>
<dbReference type="SUPFAM" id="SSF47384">
    <property type="entry name" value="Homodimeric domain of signal transducing histidine kinase"/>
    <property type="match status" value="1"/>
</dbReference>
<protein>
    <recommendedName>
        <fullName evidence="2">histidine kinase</fullName>
        <ecNumber evidence="2">2.7.13.3</ecNumber>
    </recommendedName>
</protein>
<evidence type="ECO:0000256" key="4">
    <source>
        <dbReference type="ARBA" id="ARBA00022679"/>
    </source>
</evidence>
<dbReference type="PANTHER" id="PTHR43065:SF46">
    <property type="entry name" value="C4-DICARBOXYLATE TRANSPORT SENSOR PROTEIN DCTB"/>
    <property type="match status" value="1"/>
</dbReference>
<feature type="domain" description="CBS" evidence="16">
    <location>
        <begin position="254"/>
        <end position="312"/>
    </location>
</feature>
<dbReference type="PROSITE" id="PS50113">
    <property type="entry name" value="PAC"/>
    <property type="match status" value="4"/>
</dbReference>
<dbReference type="InterPro" id="IPR001610">
    <property type="entry name" value="PAC"/>
</dbReference>
<feature type="domain" description="CBS" evidence="16">
    <location>
        <begin position="125"/>
        <end position="182"/>
    </location>
</feature>
<dbReference type="SMART" id="SM00387">
    <property type="entry name" value="HATPase_c"/>
    <property type="match status" value="1"/>
</dbReference>
<dbReference type="SMART" id="SM00388">
    <property type="entry name" value="HisKA"/>
    <property type="match status" value="1"/>
</dbReference>
<dbReference type="Pfam" id="PF08447">
    <property type="entry name" value="PAS_3"/>
    <property type="match status" value="2"/>
</dbReference>
<dbReference type="PRINTS" id="PR00344">
    <property type="entry name" value="BCTRLSENSOR"/>
</dbReference>
<dbReference type="GO" id="GO:0005524">
    <property type="term" value="F:ATP binding"/>
    <property type="evidence" value="ECO:0007669"/>
    <property type="project" value="UniProtKB-KW"/>
</dbReference>
<dbReference type="EMBL" id="PVWO01000049">
    <property type="protein sequence ID" value="PSB58073.1"/>
    <property type="molecule type" value="Genomic_DNA"/>
</dbReference>
<dbReference type="OrthoDB" id="9788063at2"/>
<evidence type="ECO:0000259" key="13">
    <source>
        <dbReference type="PROSITE" id="PS50110"/>
    </source>
</evidence>
<dbReference type="PROSITE" id="PS51371">
    <property type="entry name" value="CBS"/>
    <property type="match status" value="3"/>
</dbReference>
<evidence type="ECO:0000256" key="2">
    <source>
        <dbReference type="ARBA" id="ARBA00012438"/>
    </source>
</evidence>
<evidence type="ECO:0000256" key="1">
    <source>
        <dbReference type="ARBA" id="ARBA00000085"/>
    </source>
</evidence>
<dbReference type="SUPFAM" id="SSF54631">
    <property type="entry name" value="CBS-domain pair"/>
    <property type="match status" value="2"/>
</dbReference>
<feature type="domain" description="PAS" evidence="14">
    <location>
        <begin position="385"/>
        <end position="440"/>
    </location>
</feature>
<dbReference type="CDD" id="cd17774">
    <property type="entry name" value="CBS_two-component_sensor_histidine_kinase_repeat2"/>
    <property type="match status" value="1"/>
</dbReference>
<dbReference type="Pfam" id="PF00571">
    <property type="entry name" value="CBS"/>
    <property type="match status" value="3"/>
</dbReference>
<keyword evidence="5" id="KW-0547">Nucleotide-binding</keyword>
<dbReference type="PROSITE" id="PS50112">
    <property type="entry name" value="PAS"/>
    <property type="match status" value="4"/>
</dbReference>
<evidence type="ECO:0000259" key="12">
    <source>
        <dbReference type="PROSITE" id="PS50109"/>
    </source>
</evidence>